<keyword evidence="1" id="KW-0812">Transmembrane</keyword>
<evidence type="ECO:0000256" key="1">
    <source>
        <dbReference type="SAM" id="Phobius"/>
    </source>
</evidence>
<feature type="transmembrane region" description="Helical" evidence="1">
    <location>
        <begin position="30"/>
        <end position="48"/>
    </location>
</feature>
<reference evidence="2" key="1">
    <citation type="journal article" date="2019" name="MBio">
        <title>Virus Genomes from Deep Sea Sediments Expand the Ocean Megavirome and Support Independent Origins of Viral Gigantism.</title>
        <authorList>
            <person name="Backstrom D."/>
            <person name="Yutin N."/>
            <person name="Jorgensen S.L."/>
            <person name="Dharamshi J."/>
            <person name="Homa F."/>
            <person name="Zaremba-Niedwiedzka K."/>
            <person name="Spang A."/>
            <person name="Wolf Y.I."/>
            <person name="Koonin E.V."/>
            <person name="Ettema T.J."/>
        </authorList>
    </citation>
    <scope>NUCLEOTIDE SEQUENCE</scope>
</reference>
<organism evidence="2">
    <name type="scientific">Pithovirus LCPAC201</name>
    <dbReference type="NCBI Taxonomy" id="2506591"/>
    <lineage>
        <taxon>Viruses</taxon>
        <taxon>Pithoviruses</taxon>
    </lineage>
</organism>
<accession>A0A481Z4Y0</accession>
<keyword evidence="1" id="KW-0472">Membrane</keyword>
<name>A0A481Z4Y0_9VIRU</name>
<evidence type="ECO:0000313" key="2">
    <source>
        <dbReference type="EMBL" id="QBK90924.1"/>
    </source>
</evidence>
<protein>
    <submittedName>
        <fullName evidence="2">Uncharacterized protein</fullName>
    </submittedName>
</protein>
<sequence length="87" mass="9958">MSHSSLSDENANLGDEVFDFNMLCSVLEEWAGPIYMIATMAFFIYLAIKYGTVDHIPNKHEKLQIKLSKSETKNYCSDLDKNLNHDI</sequence>
<dbReference type="EMBL" id="MK500502">
    <property type="protein sequence ID" value="QBK90924.1"/>
    <property type="molecule type" value="Genomic_DNA"/>
</dbReference>
<keyword evidence="1" id="KW-1133">Transmembrane helix</keyword>
<gene>
    <name evidence="2" type="ORF">LCPAC201_02250</name>
</gene>
<proteinExistence type="predicted"/>